<accession>H8YHZ5</accession>
<dbReference type="eggNOG" id="COG0824">
    <property type="taxonomic scope" value="Bacteria"/>
</dbReference>
<sequence>MPEYSLPVRVYIEDTDAGGIVYYVNYLKYMERARTELMRTLGYDKPALLDGGRLLVVHSANTRYLAPATLDDALQVTAEISKLARTFVVFRQRIFRNGQQLTEAEIKVACVLQEGMKPAALPADVHAKLKQYQHPQSGPDA</sequence>
<dbReference type="Pfam" id="PF03061">
    <property type="entry name" value="4HBT"/>
    <property type="match status" value="1"/>
</dbReference>
<reference evidence="5 6" key="2">
    <citation type="journal article" date="2013" name="Genome Announc.">
        <title>Complete genome sequence of Simiduia agarivorans SA1(T), a marine bacterium able to degrade a variety of polysaccharides.</title>
        <authorList>
            <person name="Lin S.Y."/>
            <person name="Shieh W.Y."/>
            <person name="Chen J.S."/>
            <person name="Tang S.L."/>
        </authorList>
    </citation>
    <scope>NUCLEOTIDE SEQUENCE [LARGE SCALE GENOMIC DNA]</scope>
    <source>
        <strain evidence="6">DSM 21679 / JCM 13881 / BCRC 17597 / SA1</strain>
        <strain evidence="5">SA1</strain>
    </source>
</reference>
<organism evidence="4">
    <name type="scientific">Simiduia agarivorans (strain DSM 21679 / JCM 13881 / BCRC 17597 / SA1)</name>
    <dbReference type="NCBI Taxonomy" id="1117647"/>
    <lineage>
        <taxon>Bacteria</taxon>
        <taxon>Pseudomonadati</taxon>
        <taxon>Pseudomonadota</taxon>
        <taxon>Gammaproteobacteria</taxon>
        <taxon>Cellvibrionales</taxon>
        <taxon>Cellvibrionaceae</taxon>
        <taxon>Simiduia</taxon>
    </lineage>
</organism>
<evidence type="ECO:0000259" key="3">
    <source>
        <dbReference type="Pfam" id="PF03061"/>
    </source>
</evidence>
<dbReference type="KEGG" id="saga:M5M_19100"/>
<dbReference type="EMBL" id="CP003746">
    <property type="protein sequence ID" value="AFV00949.1"/>
    <property type="molecule type" value="Genomic_DNA"/>
</dbReference>
<protein>
    <submittedName>
        <fullName evidence="5">Tol-pal system-associated acyl-CoA thioesterase</fullName>
    </submittedName>
    <submittedName>
        <fullName evidence="4">YciA</fullName>
    </submittedName>
</protein>
<dbReference type="OrthoDB" id="9808429at2"/>
<dbReference type="Gene3D" id="3.10.129.10">
    <property type="entry name" value="Hotdog Thioesterase"/>
    <property type="match status" value="1"/>
</dbReference>
<dbReference type="AlphaFoldDB" id="H8YHZ5"/>
<dbReference type="NCBIfam" id="TIGR02799">
    <property type="entry name" value="thio_ybgC"/>
    <property type="match status" value="1"/>
</dbReference>
<dbReference type="InterPro" id="IPR029069">
    <property type="entry name" value="HotDog_dom_sf"/>
</dbReference>
<dbReference type="HOGENOM" id="CLU_101141_7_1_6"/>
<evidence type="ECO:0000313" key="4">
    <source>
        <dbReference type="EMBL" id="AFD30845.1"/>
    </source>
</evidence>
<dbReference type="Proteomes" id="UP000000466">
    <property type="component" value="Chromosome"/>
</dbReference>
<comment type="similarity">
    <text evidence="1">Belongs to the 4-hydroxybenzoyl-CoA thioesterase family.</text>
</comment>
<dbReference type="STRING" id="1117647.M5M_19100"/>
<evidence type="ECO:0000313" key="5">
    <source>
        <dbReference type="EMBL" id="AFV00949.1"/>
    </source>
</evidence>
<dbReference type="NCBIfam" id="TIGR00051">
    <property type="entry name" value="YbgC/FadM family acyl-CoA thioesterase"/>
    <property type="match status" value="1"/>
</dbReference>
<proteinExistence type="inferred from homology"/>
<name>H8YHZ5_SIMAS</name>
<gene>
    <name evidence="5" type="ordered locus">M5M_19100</name>
</gene>
<dbReference type="FunFam" id="3.10.129.10:FF:000004">
    <property type="entry name" value="Tol-pal system-associated acyl-CoA thioesterase"/>
    <property type="match status" value="1"/>
</dbReference>
<dbReference type="GO" id="GO:0047617">
    <property type="term" value="F:fatty acyl-CoA hydrolase activity"/>
    <property type="evidence" value="ECO:0007669"/>
    <property type="project" value="TreeGrafter"/>
</dbReference>
<keyword evidence="6" id="KW-1185">Reference proteome</keyword>
<dbReference type="InterPro" id="IPR050563">
    <property type="entry name" value="4-hydroxybenzoyl-CoA_TE"/>
</dbReference>
<feature type="domain" description="Thioesterase" evidence="3">
    <location>
        <begin position="18"/>
        <end position="101"/>
    </location>
</feature>
<dbReference type="SUPFAM" id="SSF54637">
    <property type="entry name" value="Thioesterase/thiol ester dehydrase-isomerase"/>
    <property type="match status" value="1"/>
</dbReference>
<dbReference type="InterPro" id="IPR006684">
    <property type="entry name" value="YbgC/YbaW"/>
</dbReference>
<reference evidence="4" key="1">
    <citation type="submission" date="2011-03" db="EMBL/GenBank/DDBJ databases">
        <title>Cell division related genes in Simiduia agarivorans SA1.</title>
        <authorList>
            <person name="Lin S.Y."/>
            <person name="Shieh W.Y."/>
            <person name="Tang S.-L."/>
        </authorList>
    </citation>
    <scope>NUCLEOTIDE SEQUENCE</scope>
    <source>
        <strain evidence="4">SA1</strain>
    </source>
</reference>
<dbReference type="InterPro" id="IPR014166">
    <property type="entry name" value="Tol-Pal_acyl-CoA_thioesterase"/>
</dbReference>
<dbReference type="InterPro" id="IPR006683">
    <property type="entry name" value="Thioestr_dom"/>
</dbReference>
<dbReference type="RefSeq" id="WP_015049099.1">
    <property type="nucleotide sequence ID" value="NC_018868.3"/>
</dbReference>
<evidence type="ECO:0000256" key="1">
    <source>
        <dbReference type="ARBA" id="ARBA00005953"/>
    </source>
</evidence>
<keyword evidence="2" id="KW-0378">Hydrolase</keyword>
<evidence type="ECO:0000313" key="6">
    <source>
        <dbReference type="Proteomes" id="UP000000466"/>
    </source>
</evidence>
<evidence type="ECO:0000256" key="2">
    <source>
        <dbReference type="ARBA" id="ARBA00022801"/>
    </source>
</evidence>
<dbReference type="PANTHER" id="PTHR31793">
    <property type="entry name" value="4-HYDROXYBENZOYL-COA THIOESTERASE FAMILY MEMBER"/>
    <property type="match status" value="1"/>
</dbReference>
<dbReference type="PIRSF" id="PIRSF003230">
    <property type="entry name" value="YbgC"/>
    <property type="match status" value="1"/>
</dbReference>
<dbReference type="PANTHER" id="PTHR31793:SF37">
    <property type="entry name" value="ACYL-COA THIOESTER HYDROLASE YBGC"/>
    <property type="match status" value="1"/>
</dbReference>
<dbReference type="EMBL" id="JF683365">
    <property type="protein sequence ID" value="AFD30845.1"/>
    <property type="molecule type" value="Genomic_DNA"/>
</dbReference>
<dbReference type="CDD" id="cd00586">
    <property type="entry name" value="4HBT"/>
    <property type="match status" value="1"/>
</dbReference>